<dbReference type="InterPro" id="IPR025525">
    <property type="entry name" value="hAT-like_transposase_RNase-H"/>
</dbReference>
<dbReference type="SUPFAM" id="SSF53098">
    <property type="entry name" value="Ribonuclease H-like"/>
    <property type="match status" value="1"/>
</dbReference>
<evidence type="ECO:0000256" key="1">
    <source>
        <dbReference type="ARBA" id="ARBA00023125"/>
    </source>
</evidence>
<evidence type="ECO:0000259" key="2">
    <source>
        <dbReference type="Pfam" id="PF14372"/>
    </source>
</evidence>
<gene>
    <name evidence="3" type="ORF">URODEC1_LOCUS85557</name>
</gene>
<organism evidence="3 4">
    <name type="scientific">Urochloa decumbens</name>
    <dbReference type="NCBI Taxonomy" id="240449"/>
    <lineage>
        <taxon>Eukaryota</taxon>
        <taxon>Viridiplantae</taxon>
        <taxon>Streptophyta</taxon>
        <taxon>Embryophyta</taxon>
        <taxon>Tracheophyta</taxon>
        <taxon>Spermatophyta</taxon>
        <taxon>Magnoliopsida</taxon>
        <taxon>Liliopsida</taxon>
        <taxon>Poales</taxon>
        <taxon>Poaceae</taxon>
        <taxon>PACMAD clade</taxon>
        <taxon>Panicoideae</taxon>
        <taxon>Panicodae</taxon>
        <taxon>Paniceae</taxon>
        <taxon>Melinidinae</taxon>
        <taxon>Urochloa</taxon>
    </lineage>
</organism>
<protein>
    <recommendedName>
        <fullName evidence="2">hAT-like transposase RNase-H fold domain-containing protein</fullName>
    </recommendedName>
</protein>
<keyword evidence="4" id="KW-1185">Reference proteome</keyword>
<dbReference type="InterPro" id="IPR012337">
    <property type="entry name" value="RNaseH-like_sf"/>
</dbReference>
<dbReference type="AlphaFoldDB" id="A0ABC9DIS1"/>
<evidence type="ECO:0000313" key="4">
    <source>
        <dbReference type="Proteomes" id="UP001497457"/>
    </source>
</evidence>
<dbReference type="PANTHER" id="PTHR46481:SF5">
    <property type="entry name" value="OS08G0393150 PROTEIN"/>
    <property type="match status" value="1"/>
</dbReference>
<dbReference type="Proteomes" id="UP001497457">
    <property type="component" value="Chromosome 33rd"/>
</dbReference>
<sequence>MINYCQPSFKAVGRLSVRADCILVYEEEKLMLSDQFTKLRSHVSLTADLWSSNQNLGYLGVTAHFINEEFELKKKIIAFKQTSFPHTSYAVQDGITSCLMEWELVDKMFTLTLDNASVNTKATKNMRDALGDQMFFGGENLHVRCAAHVLNIMVQAGLKVIPRAVGSIRDIIKVVTSSPSRMQIFNAIVQSLGLKSKSGLVLDVPHRWNSTYDMLNEALKYKAALNRFAEEHHYQAPSEDEWSKADALHGFLQEFSDATKAFSADRHPTAHLYLKMVLAIRYVLLDERWNSDELLNALADSMYEKFEKYWSKPNIVLRAGRQANSS</sequence>
<dbReference type="PANTHER" id="PTHR46481">
    <property type="entry name" value="ZINC FINGER BED DOMAIN-CONTAINING PROTEIN 4"/>
    <property type="match status" value="1"/>
</dbReference>
<name>A0ABC9DIS1_9POAL</name>
<dbReference type="EMBL" id="OZ075143">
    <property type="protein sequence ID" value="CAL5039467.1"/>
    <property type="molecule type" value="Genomic_DNA"/>
</dbReference>
<proteinExistence type="predicted"/>
<dbReference type="Pfam" id="PF14372">
    <property type="entry name" value="hAT-like_RNase-H"/>
    <property type="match status" value="1"/>
</dbReference>
<reference evidence="3" key="1">
    <citation type="submission" date="2024-10" db="EMBL/GenBank/DDBJ databases">
        <authorList>
            <person name="Ryan C."/>
        </authorList>
    </citation>
    <scope>NUCLEOTIDE SEQUENCE [LARGE SCALE GENOMIC DNA]</scope>
</reference>
<keyword evidence="1" id="KW-0238">DNA-binding</keyword>
<dbReference type="GO" id="GO:0003677">
    <property type="term" value="F:DNA binding"/>
    <property type="evidence" value="ECO:0007669"/>
    <property type="project" value="UniProtKB-KW"/>
</dbReference>
<dbReference type="InterPro" id="IPR052035">
    <property type="entry name" value="ZnF_BED_domain_contain"/>
</dbReference>
<feature type="domain" description="hAT-like transposase RNase-H fold" evidence="2">
    <location>
        <begin position="263"/>
        <end position="317"/>
    </location>
</feature>
<accession>A0ABC9DIS1</accession>
<evidence type="ECO:0000313" key="3">
    <source>
        <dbReference type="EMBL" id="CAL5039467.1"/>
    </source>
</evidence>